<feature type="compositionally biased region" description="Basic residues" evidence="2">
    <location>
        <begin position="558"/>
        <end position="568"/>
    </location>
</feature>
<name>A0AAD7MFF1_9AGAR</name>
<keyword evidence="4" id="KW-1185">Reference proteome</keyword>
<dbReference type="EMBL" id="JARJLG010000371">
    <property type="protein sequence ID" value="KAJ7714347.1"/>
    <property type="molecule type" value="Genomic_DNA"/>
</dbReference>
<organism evidence="3 4">
    <name type="scientific">Mycena maculata</name>
    <dbReference type="NCBI Taxonomy" id="230809"/>
    <lineage>
        <taxon>Eukaryota</taxon>
        <taxon>Fungi</taxon>
        <taxon>Dikarya</taxon>
        <taxon>Basidiomycota</taxon>
        <taxon>Agaricomycotina</taxon>
        <taxon>Agaricomycetes</taxon>
        <taxon>Agaricomycetidae</taxon>
        <taxon>Agaricales</taxon>
        <taxon>Marasmiineae</taxon>
        <taxon>Mycenaceae</taxon>
        <taxon>Mycena</taxon>
    </lineage>
</organism>
<accession>A0AAD7MFF1</accession>
<feature type="compositionally biased region" description="Pro residues" evidence="2">
    <location>
        <begin position="218"/>
        <end position="261"/>
    </location>
</feature>
<feature type="compositionally biased region" description="Basic and acidic residues" evidence="2">
    <location>
        <begin position="157"/>
        <end position="166"/>
    </location>
</feature>
<gene>
    <name evidence="3" type="ORF">DFH07DRAFT_947792</name>
</gene>
<evidence type="ECO:0000256" key="2">
    <source>
        <dbReference type="SAM" id="MobiDB-lite"/>
    </source>
</evidence>
<keyword evidence="1" id="KW-0175">Coiled coil</keyword>
<comment type="caution">
    <text evidence="3">The sequence shown here is derived from an EMBL/GenBank/DDBJ whole genome shotgun (WGS) entry which is preliminary data.</text>
</comment>
<feature type="compositionally biased region" description="Polar residues" evidence="2">
    <location>
        <begin position="436"/>
        <end position="456"/>
    </location>
</feature>
<feature type="region of interest" description="Disordered" evidence="2">
    <location>
        <begin position="1"/>
        <end position="31"/>
    </location>
</feature>
<dbReference type="Proteomes" id="UP001215280">
    <property type="component" value="Unassembled WGS sequence"/>
</dbReference>
<proteinExistence type="predicted"/>
<feature type="compositionally biased region" description="Low complexity" evidence="2">
    <location>
        <begin position="330"/>
        <end position="341"/>
    </location>
</feature>
<evidence type="ECO:0000256" key="1">
    <source>
        <dbReference type="SAM" id="Coils"/>
    </source>
</evidence>
<feature type="region of interest" description="Disordered" evidence="2">
    <location>
        <begin position="211"/>
        <end position="602"/>
    </location>
</feature>
<dbReference type="AlphaFoldDB" id="A0AAD7MFF1"/>
<feature type="compositionally biased region" description="Polar residues" evidence="2">
    <location>
        <begin position="536"/>
        <end position="551"/>
    </location>
</feature>
<evidence type="ECO:0000313" key="4">
    <source>
        <dbReference type="Proteomes" id="UP001215280"/>
    </source>
</evidence>
<protein>
    <submittedName>
        <fullName evidence="3">Uncharacterized protein</fullName>
    </submittedName>
</protein>
<sequence>MADGRDLPPLPIPAPEAPVAESSRRHSHRSKYSIRDLSSLLALEQREHRETQRELSRVTELLRLETLRADEAARNVREATERLKSVNEARLTAVREAAMANESLGLYKFQLETAQNEIHRAQSVFDIVEKERYEAELRGAKTRTAARKLQERHKIHLAREEGRRMGLQEGLEAGRSGRRDTPLSNFGGSQFEFYEEFDGEEGLDSPVDSEALERLDSPSPPRNPPSVLPPTHNPQNTPDPVPVPPPVSPSVPQPVPVPAPQTGPATAPLSPLFTPFHDIHPIPVHNDPPHPRHEHVDIPPDGFIPETGPDSLPLVPPPHEFIRQREGTPRSRVSSVLEESVIAPSAFARAMSPRQRNDRGSPSQRAQSVRAESVRHAPSAAGSVRPVRMPTPRMNTDIAGIESQAQQRASWASDFYGGSPAPLTNSSGPIPITVVPPSQQESHASSVLSGTQSMGNSLFGPGATNGARGSPLPGIYNPGPGAAASHVAPAPGSAPHESRNGPTGTSPMPGSYALPSEGPAADAQYDTYDENESESTHSSDLQTSTPNTLTTPPESRRPHPHKPPRKKNPAAWPRDPSYERPPRQSTGPGFGYDGNVGSTSGT</sequence>
<feature type="coiled-coil region" evidence="1">
    <location>
        <begin position="34"/>
        <end position="131"/>
    </location>
</feature>
<feature type="compositionally biased region" description="Basic and acidic residues" evidence="2">
    <location>
        <begin position="287"/>
        <end position="298"/>
    </location>
</feature>
<reference evidence="3" key="1">
    <citation type="submission" date="2023-03" db="EMBL/GenBank/DDBJ databases">
        <title>Massive genome expansion in bonnet fungi (Mycena s.s.) driven by repeated elements and novel gene families across ecological guilds.</title>
        <authorList>
            <consortium name="Lawrence Berkeley National Laboratory"/>
            <person name="Harder C.B."/>
            <person name="Miyauchi S."/>
            <person name="Viragh M."/>
            <person name="Kuo A."/>
            <person name="Thoen E."/>
            <person name="Andreopoulos B."/>
            <person name="Lu D."/>
            <person name="Skrede I."/>
            <person name="Drula E."/>
            <person name="Henrissat B."/>
            <person name="Morin E."/>
            <person name="Kohler A."/>
            <person name="Barry K."/>
            <person name="LaButti K."/>
            <person name="Morin E."/>
            <person name="Salamov A."/>
            <person name="Lipzen A."/>
            <person name="Mereny Z."/>
            <person name="Hegedus B."/>
            <person name="Baldrian P."/>
            <person name="Stursova M."/>
            <person name="Weitz H."/>
            <person name="Taylor A."/>
            <person name="Grigoriev I.V."/>
            <person name="Nagy L.G."/>
            <person name="Martin F."/>
            <person name="Kauserud H."/>
        </authorList>
    </citation>
    <scope>NUCLEOTIDE SEQUENCE</scope>
    <source>
        <strain evidence="3">CBHHK188m</strain>
    </source>
</reference>
<evidence type="ECO:0000313" key="3">
    <source>
        <dbReference type="EMBL" id="KAJ7714347.1"/>
    </source>
</evidence>
<feature type="region of interest" description="Disordered" evidence="2">
    <location>
        <begin position="156"/>
        <end position="188"/>
    </location>
</feature>
<feature type="compositionally biased region" description="Basic and acidic residues" evidence="2">
    <location>
        <begin position="320"/>
        <end position="329"/>
    </location>
</feature>